<sequence>MTQKGTNSSHPPIIFPWEEEDLRNYYDYLNFLREKLLDVQESFRKPNGKMDKNFQATWTKVLTERDKLFRRIYYNWIWADSKTLMKNASSNLKQLLQISYRINFENMPNLLKPIQQMIKELDARVNLLDDLEREQGIVRRKANFGGLTPTITVKEIHDHPACANVQQEFFADQSKRRVVIRDRLSSTPNRSSSNYLLLPNIQQQKLLQRSSSPPNYQSTSLTNIVHNKQKSPYCSEISVYESAVGSFDNLQTDLSMINDTTVVEKPIEFFVQKSSENNLKTEKNFMKFGQFTSYGAFSNTKPYQGVQKHSFGRRYSLRLNRASFDDLAVAFDDRRRRRLGGQKRVPQMNVGLRGDFHYDDDSRRRRSGRFRNTVGGRFTRVGRIILQKR</sequence>
<protein>
    <submittedName>
        <fullName evidence="2">Uncharacterized protein</fullName>
    </submittedName>
</protein>
<organism evidence="1 2">
    <name type="scientific">Romanomermis culicivorax</name>
    <name type="common">Nematode worm</name>
    <dbReference type="NCBI Taxonomy" id="13658"/>
    <lineage>
        <taxon>Eukaryota</taxon>
        <taxon>Metazoa</taxon>
        <taxon>Ecdysozoa</taxon>
        <taxon>Nematoda</taxon>
        <taxon>Enoplea</taxon>
        <taxon>Dorylaimia</taxon>
        <taxon>Mermithida</taxon>
        <taxon>Mermithoidea</taxon>
        <taxon>Mermithidae</taxon>
        <taxon>Romanomermis</taxon>
    </lineage>
</organism>
<accession>A0A915KV64</accession>
<evidence type="ECO:0000313" key="2">
    <source>
        <dbReference type="WBParaSite" id="nRc.2.0.1.t42685-RA"/>
    </source>
</evidence>
<dbReference type="WBParaSite" id="nRc.2.0.1.t42685-RA">
    <property type="protein sequence ID" value="nRc.2.0.1.t42685-RA"/>
    <property type="gene ID" value="nRc.2.0.1.g42685"/>
</dbReference>
<keyword evidence="1" id="KW-1185">Reference proteome</keyword>
<evidence type="ECO:0000313" key="1">
    <source>
        <dbReference type="Proteomes" id="UP000887565"/>
    </source>
</evidence>
<proteinExistence type="predicted"/>
<dbReference type="AlphaFoldDB" id="A0A915KV64"/>
<reference evidence="2" key="1">
    <citation type="submission" date="2022-11" db="UniProtKB">
        <authorList>
            <consortium name="WormBaseParasite"/>
        </authorList>
    </citation>
    <scope>IDENTIFICATION</scope>
</reference>
<dbReference type="Proteomes" id="UP000887565">
    <property type="component" value="Unplaced"/>
</dbReference>
<name>A0A915KV64_ROMCU</name>